<proteinExistence type="predicted"/>
<dbReference type="Proteomes" id="UP001497382">
    <property type="component" value="Unassembled WGS sequence"/>
</dbReference>
<dbReference type="EMBL" id="CAXIEN010000010">
    <property type="protein sequence ID" value="CAL1263849.1"/>
    <property type="molecule type" value="Genomic_DNA"/>
</dbReference>
<sequence>MFMFGFRQSSNKKIGMEEVNIFGTLKSDISKRNLSDTSVSILISEWLAKCASIQLGPTSLGFYSVLEWTVCWTLF</sequence>
<comment type="caution">
    <text evidence="1">The sequence shown here is derived from an EMBL/GenBank/DDBJ whole genome shotgun (WGS) entry which is preliminary data.</text>
</comment>
<evidence type="ECO:0000313" key="2">
    <source>
        <dbReference type="Proteomes" id="UP001497382"/>
    </source>
</evidence>
<reference evidence="1 2" key="1">
    <citation type="submission" date="2024-04" db="EMBL/GenBank/DDBJ databases">
        <authorList>
            <person name="Rising A."/>
            <person name="Reimegard J."/>
            <person name="Sonavane S."/>
            <person name="Akerstrom W."/>
            <person name="Nylinder S."/>
            <person name="Hedman E."/>
            <person name="Kallberg Y."/>
        </authorList>
    </citation>
    <scope>NUCLEOTIDE SEQUENCE [LARGE SCALE GENOMIC DNA]</scope>
</reference>
<protein>
    <submittedName>
        <fullName evidence="1">Uncharacterized protein</fullName>
    </submittedName>
</protein>
<gene>
    <name evidence="1" type="ORF">LARSCL_LOCUS1699</name>
</gene>
<organism evidence="1 2">
    <name type="scientific">Larinioides sclopetarius</name>
    <dbReference type="NCBI Taxonomy" id="280406"/>
    <lineage>
        <taxon>Eukaryota</taxon>
        <taxon>Metazoa</taxon>
        <taxon>Ecdysozoa</taxon>
        <taxon>Arthropoda</taxon>
        <taxon>Chelicerata</taxon>
        <taxon>Arachnida</taxon>
        <taxon>Araneae</taxon>
        <taxon>Araneomorphae</taxon>
        <taxon>Entelegynae</taxon>
        <taxon>Araneoidea</taxon>
        <taxon>Araneidae</taxon>
        <taxon>Larinioides</taxon>
    </lineage>
</organism>
<evidence type="ECO:0000313" key="1">
    <source>
        <dbReference type="EMBL" id="CAL1263849.1"/>
    </source>
</evidence>
<dbReference type="AlphaFoldDB" id="A0AAV1Z0R4"/>
<name>A0AAV1Z0R4_9ARAC</name>
<keyword evidence="2" id="KW-1185">Reference proteome</keyword>
<accession>A0AAV1Z0R4</accession>